<evidence type="ECO:0000313" key="1">
    <source>
        <dbReference type="EMBL" id="DAD87154.1"/>
    </source>
</evidence>
<protein>
    <submittedName>
        <fullName evidence="1">Uncharacterized protein</fullName>
    </submittedName>
</protein>
<organism evidence="1">
    <name type="scientific">Podoviridae sp. ctlSr7</name>
    <dbReference type="NCBI Taxonomy" id="2826573"/>
    <lineage>
        <taxon>Viruses</taxon>
        <taxon>Duplodnaviria</taxon>
        <taxon>Heunggongvirae</taxon>
        <taxon>Uroviricota</taxon>
        <taxon>Caudoviricetes</taxon>
    </lineage>
</organism>
<dbReference type="EMBL" id="BK015014">
    <property type="protein sequence ID" value="DAD87154.1"/>
    <property type="molecule type" value="Genomic_DNA"/>
</dbReference>
<proteinExistence type="predicted"/>
<name>A0A8S5MYP7_9CAUD</name>
<sequence length="35" mass="4200">MKWLRVRFSPAAPKVKALKTPSDRRIRGFFHLNKF</sequence>
<accession>A0A8S5MYP7</accession>
<reference evidence="1" key="1">
    <citation type="journal article" date="2021" name="Proc. Natl. Acad. Sci. U.S.A.">
        <title>A Catalog of Tens of Thousands of Viruses from Human Metagenomes Reveals Hidden Associations with Chronic Diseases.</title>
        <authorList>
            <person name="Tisza M.J."/>
            <person name="Buck C.B."/>
        </authorList>
    </citation>
    <scope>NUCLEOTIDE SEQUENCE</scope>
    <source>
        <strain evidence="1">CtlSr7</strain>
    </source>
</reference>